<comment type="subcellular location">
    <subcellularLocation>
        <location evidence="1">Cell membrane</location>
        <topology evidence="1">Multi-pass membrane protein</topology>
    </subcellularLocation>
</comment>
<proteinExistence type="predicted"/>
<dbReference type="AlphaFoldDB" id="A0A4V1MRH4"/>
<dbReference type="PANTHER" id="PTHR30482">
    <property type="entry name" value="HIGH-AFFINITY BRANCHED-CHAIN AMINO ACID TRANSPORT SYSTEM PERMEASE"/>
    <property type="match status" value="1"/>
</dbReference>
<keyword evidence="3 6" id="KW-0812">Transmembrane</keyword>
<feature type="transmembrane region" description="Helical" evidence="6">
    <location>
        <begin position="162"/>
        <end position="181"/>
    </location>
</feature>
<evidence type="ECO:0000313" key="7">
    <source>
        <dbReference type="EMBL" id="RXN83947.1"/>
    </source>
</evidence>
<feature type="transmembrane region" description="Helical" evidence="6">
    <location>
        <begin position="248"/>
        <end position="271"/>
    </location>
</feature>
<feature type="transmembrane region" description="Helical" evidence="6">
    <location>
        <begin position="113"/>
        <end position="133"/>
    </location>
</feature>
<dbReference type="CDD" id="cd06581">
    <property type="entry name" value="TM_PBP1_LivM_like"/>
    <property type="match status" value="1"/>
</dbReference>
<evidence type="ECO:0000256" key="2">
    <source>
        <dbReference type="ARBA" id="ARBA00022475"/>
    </source>
</evidence>
<dbReference type="PANTHER" id="PTHR30482:SF17">
    <property type="entry name" value="ABC TRANSPORTER ATP-BINDING PROTEIN"/>
    <property type="match status" value="1"/>
</dbReference>
<keyword evidence="5 6" id="KW-0472">Membrane</keyword>
<protein>
    <submittedName>
        <fullName evidence="7">Branched-chain amino acid ABC transporter permease</fullName>
    </submittedName>
</protein>
<dbReference type="Proteomes" id="UP000290849">
    <property type="component" value="Unassembled WGS sequence"/>
</dbReference>
<keyword evidence="2" id="KW-1003">Cell membrane</keyword>
<name>A0A4V1MRH4_9BURK</name>
<dbReference type="Pfam" id="PF02653">
    <property type="entry name" value="BPD_transp_2"/>
    <property type="match status" value="1"/>
</dbReference>
<evidence type="ECO:0000256" key="4">
    <source>
        <dbReference type="ARBA" id="ARBA00022989"/>
    </source>
</evidence>
<accession>A0A4V1MRH4</accession>
<dbReference type="InterPro" id="IPR001851">
    <property type="entry name" value="ABC_transp_permease"/>
</dbReference>
<dbReference type="EMBL" id="PYAL01000009">
    <property type="protein sequence ID" value="RXN83947.1"/>
    <property type="molecule type" value="Genomic_DNA"/>
</dbReference>
<evidence type="ECO:0000313" key="8">
    <source>
        <dbReference type="Proteomes" id="UP000290849"/>
    </source>
</evidence>
<feature type="transmembrane region" description="Helical" evidence="6">
    <location>
        <begin position="283"/>
        <end position="303"/>
    </location>
</feature>
<evidence type="ECO:0000256" key="6">
    <source>
        <dbReference type="SAM" id="Phobius"/>
    </source>
</evidence>
<evidence type="ECO:0000256" key="3">
    <source>
        <dbReference type="ARBA" id="ARBA00022692"/>
    </source>
</evidence>
<comment type="caution">
    <text evidence="7">The sequence shown here is derived from an EMBL/GenBank/DDBJ whole genome shotgun (WGS) entry which is preliminary data.</text>
</comment>
<gene>
    <name evidence="7" type="ORF">C7R54_25920</name>
</gene>
<feature type="transmembrane region" description="Helical" evidence="6">
    <location>
        <begin position="87"/>
        <end position="106"/>
    </location>
</feature>
<evidence type="ECO:0000256" key="5">
    <source>
        <dbReference type="ARBA" id="ARBA00023136"/>
    </source>
</evidence>
<evidence type="ECO:0000256" key="1">
    <source>
        <dbReference type="ARBA" id="ARBA00004651"/>
    </source>
</evidence>
<dbReference type="GO" id="GO:0005886">
    <property type="term" value="C:plasma membrane"/>
    <property type="evidence" value="ECO:0007669"/>
    <property type="project" value="UniProtKB-SubCell"/>
</dbReference>
<dbReference type="InterPro" id="IPR043428">
    <property type="entry name" value="LivM-like"/>
</dbReference>
<reference evidence="7 8" key="1">
    <citation type="journal article" date="2017" name="Int. J. Syst. Evol. Microbiol.">
        <title>Achromobacter aloeverae sp. nov., isolated from the root of Aloe vera (L.) Burm.f.</title>
        <authorList>
            <person name="Kuncharoen N."/>
            <person name="Muramatsu Y."/>
            <person name="Shibata C."/>
            <person name="Kamakura Y."/>
            <person name="Nakagawa Y."/>
            <person name="Tanasupawat S."/>
        </authorList>
    </citation>
    <scope>NUCLEOTIDE SEQUENCE [LARGE SCALE GENOMIC DNA]</scope>
    <source>
        <strain evidence="7 8">AVA-1</strain>
    </source>
</reference>
<dbReference type="OrthoDB" id="9034298at2"/>
<feature type="transmembrane region" description="Helical" evidence="6">
    <location>
        <begin position="211"/>
        <end position="236"/>
    </location>
</feature>
<organism evidence="7 8">
    <name type="scientific">Achromobacter aloeverae</name>
    <dbReference type="NCBI Taxonomy" id="1750518"/>
    <lineage>
        <taxon>Bacteria</taxon>
        <taxon>Pseudomonadati</taxon>
        <taxon>Pseudomonadota</taxon>
        <taxon>Betaproteobacteria</taxon>
        <taxon>Burkholderiales</taxon>
        <taxon>Alcaligenaceae</taxon>
        <taxon>Achromobacter</taxon>
    </lineage>
</organism>
<keyword evidence="8" id="KW-1185">Reference proteome</keyword>
<sequence>MACIPVALRILAVLLVPALLVPVFPQVVYPVFVMKVLCFALFAVAFNLLTGYTGLVSFGHAAFFGWAGYATGQMMLLFGPAGLPPEVAMLCGVAMAAAVGYVIGGLAIRRTGIYFAMITLALSQVAYFMAVQVRWTRGEDGMQGIPRGKFLGLVDLSVDSHMYYFTLAVFVLGFLFVYRVIHSPFGQILKAIRDNAPRAVSLGYDTDRCKLLAFVLSAAVAGLAGSLKALVLQLVALNDVSLPTSTEVLLMTLLGGLGTVWGPVLGAALVVSLQNYLATLGDVVTIVIGLIFVVCVSFFRRGFVGEWLALLQWRKARVGAAAGAIDAGMATAAAAGGDAGGMGAGAGPDAAGMDGKAAGHTT</sequence>
<dbReference type="GO" id="GO:0015658">
    <property type="term" value="F:branched-chain amino acid transmembrane transporter activity"/>
    <property type="evidence" value="ECO:0007669"/>
    <property type="project" value="InterPro"/>
</dbReference>
<keyword evidence="4 6" id="KW-1133">Transmembrane helix</keyword>